<dbReference type="EMBL" id="JAUSWO010000001">
    <property type="protein sequence ID" value="MDQ0513976.1"/>
    <property type="molecule type" value="Genomic_DNA"/>
</dbReference>
<dbReference type="Proteomes" id="UP001240643">
    <property type="component" value="Unassembled WGS sequence"/>
</dbReference>
<organism evidence="4 5">
    <name type="scientific">Mycoplasmoides fastidiosum</name>
    <dbReference type="NCBI Taxonomy" id="92758"/>
    <lineage>
        <taxon>Bacteria</taxon>
        <taxon>Bacillati</taxon>
        <taxon>Mycoplasmatota</taxon>
        <taxon>Mycoplasmoidales</taxon>
        <taxon>Mycoplasmoidaceae</taxon>
        <taxon>Mycoplasmoides</taxon>
    </lineage>
</organism>
<keyword evidence="1" id="KW-0175">Coiled coil</keyword>
<protein>
    <submittedName>
        <fullName evidence="4">Uncharacterized coiled-coil DUF342 family protein</fullName>
    </submittedName>
</protein>
<evidence type="ECO:0000256" key="2">
    <source>
        <dbReference type="SAM" id="MobiDB-lite"/>
    </source>
</evidence>
<dbReference type="RefSeq" id="WP_256547330.1">
    <property type="nucleotide sequence ID" value="NZ_CP101809.1"/>
</dbReference>
<evidence type="ECO:0000256" key="3">
    <source>
        <dbReference type="SAM" id="SignalP"/>
    </source>
</evidence>
<comment type="caution">
    <text evidence="4">The sequence shown here is derived from an EMBL/GenBank/DDBJ whole genome shotgun (WGS) entry which is preliminary data.</text>
</comment>
<proteinExistence type="predicted"/>
<evidence type="ECO:0000313" key="5">
    <source>
        <dbReference type="Proteomes" id="UP001240643"/>
    </source>
</evidence>
<sequence>MKKFNLFKKNKLWLASLGIATTSSLVLAACANQTQNTGGTSSGNTSGSTNTPGTGGGDSNQQPVKPAPAPEVKKPTEQQLKLANVVLDNAEVKTAWKASIVADQKVITDLLTKVTAIDDLNKTTVEQSITNLGTAANAAANEATSSVFALIKSLEDGVAKANTTLVPEAEKTPFTDAIVQVKNSATALLTSLQALPEANATKQLKDLQDKFTEALTAFVTNQTQANVATTLAALRTAKNAYEAEVQKVAQKLVEAEQAGFVLDSATSALSNYANTKLATFLSSESNKYSTTLNNLVTRVRTGVLGTLGADLWTAGNVDATVATKNRPSGIEDGAVSSQLYKIVVGLANQNASWKTISNTLKKLTFKQSAITKAENAVDLLAFHVENSVPVDVARLNAYLVTNNANVVKLLDVSSNSVKNSLEDIVNSISTYQTYLVAPANRTAKLVSDLTSLSTDVSSESDKTADKTKIDNFKTEVEKVVTSFTKFNQEWAKVSAAFTTKTGDVVTYPLLNQADQLNQLIGVSKNYADVVQVVAKVKTLDTLITQIDTAVKTTATKSALMTALEELIETVKNDSAFRTNLTSFAAITGLNQTNQAALDAIAKASTGYLHTSGLSQTTKARSGSTPANFSFADLKTELEKLQNADGKQLKTVFDLLNNQLQPNQGSQTFDLTAHLATLFNNGDVQPDTENH</sequence>
<feature type="chain" id="PRO_5045095220" evidence="3">
    <location>
        <begin position="29"/>
        <end position="690"/>
    </location>
</feature>
<feature type="region of interest" description="Disordered" evidence="2">
    <location>
        <begin position="34"/>
        <end position="75"/>
    </location>
</feature>
<name>A0ABU0LZ44_9BACT</name>
<evidence type="ECO:0000256" key="1">
    <source>
        <dbReference type="SAM" id="Coils"/>
    </source>
</evidence>
<feature type="compositionally biased region" description="Low complexity" evidence="2">
    <location>
        <begin position="34"/>
        <end position="52"/>
    </location>
</feature>
<feature type="coiled-coil region" evidence="1">
    <location>
        <begin position="231"/>
        <end position="258"/>
    </location>
</feature>
<keyword evidence="3" id="KW-0732">Signal</keyword>
<reference evidence="4" key="1">
    <citation type="submission" date="2023-07" db="EMBL/GenBank/DDBJ databases">
        <title>Genomic Encyclopedia of Type Strains, Phase IV (KMG-IV): sequencing the most valuable type-strain genomes for metagenomic binning, comparative biology and taxonomic classification.</title>
        <authorList>
            <person name="Goeker M."/>
        </authorList>
    </citation>
    <scope>NUCLEOTIDE SEQUENCE [LARGE SCALE GENOMIC DNA]</scope>
    <source>
        <strain evidence="4">DSM 21204</strain>
    </source>
</reference>
<dbReference type="PROSITE" id="PS51257">
    <property type="entry name" value="PROKAR_LIPOPROTEIN"/>
    <property type="match status" value="1"/>
</dbReference>
<accession>A0ABU0LZ44</accession>
<gene>
    <name evidence="4" type="ORF">J2Z62_000414</name>
</gene>
<feature type="signal peptide" evidence="3">
    <location>
        <begin position="1"/>
        <end position="28"/>
    </location>
</feature>
<evidence type="ECO:0000313" key="4">
    <source>
        <dbReference type="EMBL" id="MDQ0513976.1"/>
    </source>
</evidence>
<keyword evidence="5" id="KW-1185">Reference proteome</keyword>